<reference evidence="1 2" key="1">
    <citation type="journal article" date="2010" name="Nature">
        <title>Genome sequencing and analysis of the model grass Brachypodium distachyon.</title>
        <authorList>
            <consortium name="International Brachypodium Initiative"/>
        </authorList>
    </citation>
    <scope>NUCLEOTIDE SEQUENCE [LARGE SCALE GENOMIC DNA]</scope>
    <source>
        <strain evidence="1 2">Bd21</strain>
    </source>
</reference>
<dbReference type="EnsemblPlants" id="KQK24203">
    <property type="protein sequence ID" value="KQK24203"/>
    <property type="gene ID" value="BRADI_1g78726v3"/>
</dbReference>
<keyword evidence="3" id="KW-1185">Reference proteome</keyword>
<accession>A0A0Q3K2Y4</accession>
<reference evidence="2" key="3">
    <citation type="submission" date="2018-08" db="UniProtKB">
        <authorList>
            <consortium name="EnsemblPlants"/>
        </authorList>
    </citation>
    <scope>IDENTIFICATION</scope>
    <source>
        <strain evidence="2">cv. Bd21</strain>
    </source>
</reference>
<dbReference type="Proteomes" id="UP000008810">
    <property type="component" value="Chromosome 1"/>
</dbReference>
<evidence type="ECO:0000313" key="1">
    <source>
        <dbReference type="EMBL" id="KQK24203.1"/>
    </source>
</evidence>
<evidence type="ECO:0000313" key="3">
    <source>
        <dbReference type="Proteomes" id="UP000008810"/>
    </source>
</evidence>
<proteinExistence type="predicted"/>
<dbReference type="EMBL" id="CM000880">
    <property type="protein sequence ID" value="KQK24203.1"/>
    <property type="molecule type" value="Genomic_DNA"/>
</dbReference>
<dbReference type="InParanoid" id="A0A0Q3K2Y4"/>
<evidence type="ECO:0000313" key="2">
    <source>
        <dbReference type="EnsemblPlants" id="KQK24203"/>
    </source>
</evidence>
<organism evidence="1">
    <name type="scientific">Brachypodium distachyon</name>
    <name type="common">Purple false brome</name>
    <name type="synonym">Trachynia distachya</name>
    <dbReference type="NCBI Taxonomy" id="15368"/>
    <lineage>
        <taxon>Eukaryota</taxon>
        <taxon>Viridiplantae</taxon>
        <taxon>Streptophyta</taxon>
        <taxon>Embryophyta</taxon>
        <taxon>Tracheophyta</taxon>
        <taxon>Spermatophyta</taxon>
        <taxon>Magnoliopsida</taxon>
        <taxon>Liliopsida</taxon>
        <taxon>Poales</taxon>
        <taxon>Poaceae</taxon>
        <taxon>BOP clade</taxon>
        <taxon>Pooideae</taxon>
        <taxon>Stipodae</taxon>
        <taxon>Brachypodieae</taxon>
        <taxon>Brachypodium</taxon>
    </lineage>
</organism>
<sequence>MAWSFIFLVQMDEPGSRASGMRRSAVIHPELTSMRRPTELLSLTLS</sequence>
<dbReference type="AlphaFoldDB" id="A0A0Q3K2Y4"/>
<dbReference type="Gramene" id="KQK24203">
    <property type="protein sequence ID" value="KQK24203"/>
    <property type="gene ID" value="BRADI_1g78726v3"/>
</dbReference>
<reference evidence="1" key="2">
    <citation type="submission" date="2017-06" db="EMBL/GenBank/DDBJ databases">
        <title>WGS assembly of Brachypodium distachyon.</title>
        <authorList>
            <consortium name="The International Brachypodium Initiative"/>
            <person name="Lucas S."/>
            <person name="Harmon-Smith M."/>
            <person name="Lail K."/>
            <person name="Tice H."/>
            <person name="Grimwood J."/>
            <person name="Bruce D."/>
            <person name="Barry K."/>
            <person name="Shu S."/>
            <person name="Lindquist E."/>
            <person name="Wang M."/>
            <person name="Pitluck S."/>
            <person name="Vogel J.P."/>
            <person name="Garvin D.F."/>
            <person name="Mockler T.C."/>
            <person name="Schmutz J."/>
            <person name="Rokhsar D."/>
            <person name="Bevan M.W."/>
        </authorList>
    </citation>
    <scope>NUCLEOTIDE SEQUENCE</scope>
    <source>
        <strain evidence="1">Bd21</strain>
    </source>
</reference>
<gene>
    <name evidence="1" type="ORF">BRADI_1g78726v3</name>
</gene>
<protein>
    <submittedName>
        <fullName evidence="1 2">Uncharacterized protein</fullName>
    </submittedName>
</protein>
<name>A0A0Q3K2Y4_BRADI</name>